<sequence length="292" mass="30619">MNAPPLFPDVDRPTEAATPLPLAQWLARRRTERVSDDAVRVQLDIGADWLQGRTAFGGLTGVLGLQAMRDAATAAGTPGAAAPALRALQTSFVGPLGEGPATLDAHRLRAGRNLSQFQVTLRQDGRVTAVLLGVFGTERASQIPPVAPRAPHTGFLPSARPPASGEPAFRAQFDFCWESGPPPGSGGQGLDSRIHMRLRERAGLDDELLAVLLADVPPTPATGHVRGPVPASSVTWALEMQPLPPGLPADGWWRSDNESIAVAGGYASHAARLWAPDGTLAALSSQLVAIFA</sequence>
<accession>A0A0K8NU02</accession>
<dbReference type="InterPro" id="IPR029069">
    <property type="entry name" value="HotDog_dom_sf"/>
</dbReference>
<dbReference type="Gene3D" id="2.40.160.210">
    <property type="entry name" value="Acyl-CoA thioesterase, double hotdog domain"/>
    <property type="match status" value="1"/>
</dbReference>
<gene>
    <name evidence="3" type="ORF">ISF6_1674</name>
</gene>
<dbReference type="AlphaFoldDB" id="A0A0K8NU02"/>
<evidence type="ECO:0000313" key="3">
    <source>
        <dbReference type="EMBL" id="GAP33896.1"/>
    </source>
</evidence>
<protein>
    <submittedName>
        <fullName evidence="3">TesB-like acyl-CoA thioesterase 1</fullName>
    </submittedName>
</protein>
<evidence type="ECO:0000259" key="2">
    <source>
        <dbReference type="Pfam" id="PF20789"/>
    </source>
</evidence>
<evidence type="ECO:0000259" key="1">
    <source>
        <dbReference type="Pfam" id="PF13622"/>
    </source>
</evidence>
<feature type="domain" description="Acyl-CoA thioesterase-like N-terminal HotDog" evidence="1">
    <location>
        <begin position="47"/>
        <end position="136"/>
    </location>
</feature>
<dbReference type="Proteomes" id="UP000037660">
    <property type="component" value="Unassembled WGS sequence"/>
</dbReference>
<reference evidence="4" key="1">
    <citation type="submission" date="2015-07" db="EMBL/GenBank/DDBJ databases">
        <title>Discovery of a poly(ethylene terephthalate assimilation.</title>
        <authorList>
            <person name="Yoshida S."/>
            <person name="Hiraga K."/>
            <person name="Takehana T."/>
            <person name="Taniguchi I."/>
            <person name="Yamaji H."/>
            <person name="Maeda Y."/>
            <person name="Toyohara K."/>
            <person name="Miyamoto K."/>
            <person name="Kimura Y."/>
            <person name="Oda K."/>
        </authorList>
    </citation>
    <scope>NUCLEOTIDE SEQUENCE [LARGE SCALE GENOMIC DNA]</scope>
    <source>
        <strain evidence="4">NBRC 110686 / TISTR 2288 / 201-F6</strain>
    </source>
</reference>
<dbReference type="EMBL" id="BBYR01000003">
    <property type="protein sequence ID" value="GAP33896.1"/>
    <property type="molecule type" value="Genomic_DNA"/>
</dbReference>
<comment type="caution">
    <text evidence="3">The sequence shown here is derived from an EMBL/GenBank/DDBJ whole genome shotgun (WGS) entry which is preliminary data.</text>
</comment>
<dbReference type="SUPFAM" id="SSF54637">
    <property type="entry name" value="Thioesterase/thiol ester dehydrase-isomerase"/>
    <property type="match status" value="2"/>
</dbReference>
<dbReference type="InterPro" id="IPR049449">
    <property type="entry name" value="TesB_ACOT8-like_N"/>
</dbReference>
<evidence type="ECO:0000313" key="4">
    <source>
        <dbReference type="Proteomes" id="UP000037660"/>
    </source>
</evidence>
<dbReference type="Pfam" id="PF20789">
    <property type="entry name" value="4HBT_3C"/>
    <property type="match status" value="1"/>
</dbReference>
<dbReference type="Pfam" id="PF13622">
    <property type="entry name" value="4HBT_3"/>
    <property type="match status" value="1"/>
</dbReference>
<dbReference type="STRING" id="1547922.ISF6_1674"/>
<organism evidence="3 4">
    <name type="scientific">Piscinibacter sakaiensis</name>
    <name type="common">Ideonella sakaiensis</name>
    <dbReference type="NCBI Taxonomy" id="1547922"/>
    <lineage>
        <taxon>Bacteria</taxon>
        <taxon>Pseudomonadati</taxon>
        <taxon>Pseudomonadota</taxon>
        <taxon>Betaproteobacteria</taxon>
        <taxon>Burkholderiales</taxon>
        <taxon>Sphaerotilaceae</taxon>
        <taxon>Piscinibacter</taxon>
    </lineage>
</organism>
<proteinExistence type="predicted"/>
<keyword evidence="4" id="KW-1185">Reference proteome</keyword>
<feature type="domain" description="Acyl-CoA thioesterase-like C-terminal" evidence="2">
    <location>
        <begin position="160"/>
        <end position="289"/>
    </location>
</feature>
<reference evidence="3 4" key="2">
    <citation type="journal article" date="2016" name="Science">
        <title>A bacterium that degrades and assimilates poly(ethylene terephthalate).</title>
        <authorList>
            <person name="Yoshida S."/>
            <person name="Hiraga K."/>
            <person name="Takehana T."/>
            <person name="Taniguchi I."/>
            <person name="Yamaji H."/>
            <person name="Maeda Y."/>
            <person name="Toyohara K."/>
            <person name="Miyamoto K."/>
            <person name="Kimura Y."/>
            <person name="Oda K."/>
        </authorList>
    </citation>
    <scope>NUCLEOTIDE SEQUENCE [LARGE SCALE GENOMIC DNA]</scope>
    <source>
        <strain evidence="4">NBRC 110686 / TISTR 2288 / 201-F6</strain>
    </source>
</reference>
<dbReference type="OrthoDB" id="4370297at2"/>
<dbReference type="InterPro" id="IPR049450">
    <property type="entry name" value="ACOT8-like_C"/>
</dbReference>
<dbReference type="RefSeq" id="WP_054018058.1">
    <property type="nucleotide sequence ID" value="NZ_BBYR01000003.1"/>
</dbReference>
<name>A0A0K8NU02_PISS1</name>
<dbReference type="InterPro" id="IPR042171">
    <property type="entry name" value="Acyl-CoA_hotdog"/>
</dbReference>